<dbReference type="EMBL" id="LVLJ01002513">
    <property type="protein sequence ID" value="OAE24643.1"/>
    <property type="molecule type" value="Genomic_DNA"/>
</dbReference>
<accession>A0A176VW60</accession>
<dbReference type="SMART" id="SM01010">
    <property type="entry name" value="AMPKBI"/>
    <property type="match status" value="1"/>
</dbReference>
<sequence length="288" mass="32059">MTLGYEPGLYAYTGNVEEKGIPTLIVWSHEGTNVSVEGSWDNWSTREPLQKVGKDFTIMKILRNGVYQYKFIVDGKWSYAVDLPSMYDEMGNVNNVLDVHDYVPDNLDGIASFDPPPSPDSTYGDDAMPAPEDFAKEPPVLPPHLHLTLLNASPPRDGQVPGPIRVPGTLSRPPHVILNHTYVDRSNSVMTLGLTHRYRSKFVTVVLYKPVHCLDSVATIGRRYPGVDVVSLFFFFSFSYFVGFPTLPCHGLPTSKKAEAAAAAMWAGKDVPIEIKSEEIDDAKWSWI</sequence>
<dbReference type="InterPro" id="IPR032640">
    <property type="entry name" value="AMPK1_CBM"/>
</dbReference>
<name>A0A176VW60_MARPO</name>
<evidence type="ECO:0000256" key="1">
    <source>
        <dbReference type="ARBA" id="ARBA00010926"/>
    </source>
</evidence>
<gene>
    <name evidence="3" type="ORF">AXG93_598s1020</name>
</gene>
<dbReference type="PANTHER" id="PTHR46316">
    <property type="entry name" value="SNF1-RELATED PROTEIN KINASE REGULATORY SUBUNIT BETA-1"/>
    <property type="match status" value="1"/>
</dbReference>
<comment type="similarity">
    <text evidence="1">Belongs to the 5'-AMP-activated protein kinase beta subunit family.</text>
</comment>
<dbReference type="InterPro" id="IPR043554">
    <property type="entry name" value="KINB"/>
</dbReference>
<dbReference type="InterPro" id="IPR014756">
    <property type="entry name" value="Ig_E-set"/>
</dbReference>
<evidence type="ECO:0000313" key="3">
    <source>
        <dbReference type="EMBL" id="OAE24643.1"/>
    </source>
</evidence>
<dbReference type="InterPro" id="IPR006828">
    <property type="entry name" value="ASC_dom"/>
</dbReference>
<feature type="domain" description="Association with the SNF1 complex (ASC)" evidence="2">
    <location>
        <begin position="116"/>
        <end position="211"/>
    </location>
</feature>
<evidence type="ECO:0000259" key="2">
    <source>
        <dbReference type="SMART" id="SM01010"/>
    </source>
</evidence>
<dbReference type="SUPFAM" id="SSF160219">
    <property type="entry name" value="AMPKBI-like"/>
    <property type="match status" value="1"/>
</dbReference>
<dbReference type="Gene3D" id="2.60.40.10">
    <property type="entry name" value="Immunoglobulins"/>
    <property type="match status" value="1"/>
</dbReference>
<dbReference type="GO" id="GO:0005737">
    <property type="term" value="C:cytoplasm"/>
    <property type="evidence" value="ECO:0007669"/>
    <property type="project" value="UniProtKB-ARBA"/>
</dbReference>
<dbReference type="PANTHER" id="PTHR46316:SF2">
    <property type="entry name" value="SNF1-RELATED PROTEIN KINASE REGULATORY SUBUNIT BETA-2"/>
    <property type="match status" value="1"/>
</dbReference>
<dbReference type="Gene3D" id="6.20.250.60">
    <property type="match status" value="1"/>
</dbReference>
<proteinExistence type="inferred from homology"/>
<protein>
    <recommendedName>
        <fullName evidence="2">Association with the SNF1 complex (ASC) domain-containing protein</fullName>
    </recommendedName>
</protein>
<dbReference type="SUPFAM" id="SSF81296">
    <property type="entry name" value="E set domains"/>
    <property type="match status" value="1"/>
</dbReference>
<dbReference type="InterPro" id="IPR013783">
    <property type="entry name" value="Ig-like_fold"/>
</dbReference>
<dbReference type="AlphaFoldDB" id="A0A176VW60"/>
<dbReference type="Pfam" id="PF16561">
    <property type="entry name" value="AMPK1_CBM"/>
    <property type="match status" value="1"/>
</dbReference>
<dbReference type="InterPro" id="IPR037256">
    <property type="entry name" value="ASC_dom_sf"/>
</dbReference>
<dbReference type="Proteomes" id="UP000077202">
    <property type="component" value="Unassembled WGS sequence"/>
</dbReference>
<evidence type="ECO:0000313" key="4">
    <source>
        <dbReference type="Proteomes" id="UP000077202"/>
    </source>
</evidence>
<keyword evidence="4" id="KW-1185">Reference proteome</keyword>
<comment type="caution">
    <text evidence="3">The sequence shown here is derived from an EMBL/GenBank/DDBJ whole genome shotgun (WGS) entry which is preliminary data.</text>
</comment>
<dbReference type="CDD" id="cd02859">
    <property type="entry name" value="E_set_AMPKbeta_like_N"/>
    <property type="match status" value="1"/>
</dbReference>
<reference evidence="3" key="1">
    <citation type="submission" date="2016-03" db="EMBL/GenBank/DDBJ databases">
        <title>Mechanisms controlling the formation of the plant cell surface in tip-growing cells are functionally conserved among land plants.</title>
        <authorList>
            <person name="Honkanen S."/>
            <person name="Jones V.A."/>
            <person name="Morieri G."/>
            <person name="Champion C."/>
            <person name="Hetherington A.J."/>
            <person name="Kelly S."/>
            <person name="Saint-Marcoux D."/>
            <person name="Proust H."/>
            <person name="Prescott H."/>
            <person name="Dolan L."/>
        </authorList>
    </citation>
    <scope>NUCLEOTIDE SEQUENCE [LARGE SCALE GENOMIC DNA]</scope>
    <source>
        <tissue evidence="3">Whole gametophyte</tissue>
    </source>
</reference>
<dbReference type="Pfam" id="PF04739">
    <property type="entry name" value="AMPKBI"/>
    <property type="match status" value="1"/>
</dbReference>
<organism evidence="3 4">
    <name type="scientific">Marchantia polymorpha subsp. ruderalis</name>
    <dbReference type="NCBI Taxonomy" id="1480154"/>
    <lineage>
        <taxon>Eukaryota</taxon>
        <taxon>Viridiplantae</taxon>
        <taxon>Streptophyta</taxon>
        <taxon>Embryophyta</taxon>
        <taxon>Marchantiophyta</taxon>
        <taxon>Marchantiopsida</taxon>
        <taxon>Marchantiidae</taxon>
        <taxon>Marchantiales</taxon>
        <taxon>Marchantiaceae</taxon>
        <taxon>Marchantia</taxon>
    </lineage>
</organism>